<keyword evidence="2" id="KW-1185">Reference proteome</keyword>
<comment type="caution">
    <text evidence="1">The sequence shown here is derived from an EMBL/GenBank/DDBJ whole genome shotgun (WGS) entry which is preliminary data.</text>
</comment>
<accession>A0ACB1ACX2</accession>
<name>A0ACB1ACX2_MELEN</name>
<sequence length="152" mass="17748">MYAKLTNIFDWKEEPKLLTEIVVLRELITGYTNVLEIQETELKPRLAKEDKKHSNDSVKKGLIESEDDQNTDNVQDKINELKNETKSYLSNILLAYEQIYDIIIIKNRDGKSIKRHTNVKNELLKTLKEANALNSELKKSFASEILTYYQNE</sequence>
<evidence type="ECO:0000313" key="1">
    <source>
        <dbReference type="EMBL" id="CAK5088649.1"/>
    </source>
</evidence>
<protein>
    <submittedName>
        <fullName evidence="1">Uncharacterized protein</fullName>
    </submittedName>
</protein>
<dbReference type="Proteomes" id="UP001497535">
    <property type="component" value="Unassembled WGS sequence"/>
</dbReference>
<dbReference type="EMBL" id="CAVMJV010000073">
    <property type="protein sequence ID" value="CAK5088649.1"/>
    <property type="molecule type" value="Genomic_DNA"/>
</dbReference>
<gene>
    <name evidence="1" type="ORF">MENTE1834_LOCUS36309</name>
</gene>
<reference evidence="1" key="1">
    <citation type="submission" date="2023-11" db="EMBL/GenBank/DDBJ databases">
        <authorList>
            <person name="Poullet M."/>
        </authorList>
    </citation>
    <scope>NUCLEOTIDE SEQUENCE</scope>
    <source>
        <strain evidence="1">E1834</strain>
    </source>
</reference>
<organism evidence="1 2">
    <name type="scientific">Meloidogyne enterolobii</name>
    <name type="common">Root-knot nematode worm</name>
    <name type="synonym">Meloidogyne mayaguensis</name>
    <dbReference type="NCBI Taxonomy" id="390850"/>
    <lineage>
        <taxon>Eukaryota</taxon>
        <taxon>Metazoa</taxon>
        <taxon>Ecdysozoa</taxon>
        <taxon>Nematoda</taxon>
        <taxon>Chromadorea</taxon>
        <taxon>Rhabditida</taxon>
        <taxon>Tylenchina</taxon>
        <taxon>Tylenchomorpha</taxon>
        <taxon>Tylenchoidea</taxon>
        <taxon>Meloidogynidae</taxon>
        <taxon>Meloidogyninae</taxon>
        <taxon>Meloidogyne</taxon>
    </lineage>
</organism>
<proteinExistence type="predicted"/>
<evidence type="ECO:0000313" key="2">
    <source>
        <dbReference type="Proteomes" id="UP001497535"/>
    </source>
</evidence>